<protein>
    <recommendedName>
        <fullName evidence="5">HTH lysR-type domain-containing protein</fullName>
    </recommendedName>
</protein>
<feature type="domain" description="HTH lysR-type" evidence="5">
    <location>
        <begin position="1"/>
        <end position="58"/>
    </location>
</feature>
<organism evidence="6 7">
    <name type="scientific">Vagococcus salmoninarum</name>
    <dbReference type="NCBI Taxonomy" id="2739"/>
    <lineage>
        <taxon>Bacteria</taxon>
        <taxon>Bacillati</taxon>
        <taxon>Bacillota</taxon>
        <taxon>Bacilli</taxon>
        <taxon>Lactobacillales</taxon>
        <taxon>Enterococcaceae</taxon>
        <taxon>Vagococcus</taxon>
    </lineage>
</organism>
<dbReference type="InterPro" id="IPR036390">
    <property type="entry name" value="WH_DNA-bd_sf"/>
</dbReference>
<accession>A0A429ZKR8</accession>
<dbReference type="InterPro" id="IPR050950">
    <property type="entry name" value="HTH-type_LysR_regulators"/>
</dbReference>
<evidence type="ECO:0000256" key="2">
    <source>
        <dbReference type="ARBA" id="ARBA00023015"/>
    </source>
</evidence>
<dbReference type="SUPFAM" id="SSF46785">
    <property type="entry name" value="Winged helix' DNA-binding domain"/>
    <property type="match status" value="1"/>
</dbReference>
<keyword evidence="3" id="KW-0238">DNA-binding</keyword>
<evidence type="ECO:0000256" key="3">
    <source>
        <dbReference type="ARBA" id="ARBA00023125"/>
    </source>
</evidence>
<dbReference type="GO" id="GO:0003700">
    <property type="term" value="F:DNA-binding transcription factor activity"/>
    <property type="evidence" value="ECO:0007669"/>
    <property type="project" value="InterPro"/>
</dbReference>
<evidence type="ECO:0000256" key="1">
    <source>
        <dbReference type="ARBA" id="ARBA00009437"/>
    </source>
</evidence>
<dbReference type="AlphaFoldDB" id="A0A429ZKR8"/>
<keyword evidence="7" id="KW-1185">Reference proteome</keyword>
<dbReference type="OrthoDB" id="9803735at2"/>
<dbReference type="GO" id="GO:0005829">
    <property type="term" value="C:cytosol"/>
    <property type="evidence" value="ECO:0007669"/>
    <property type="project" value="TreeGrafter"/>
</dbReference>
<name>A0A429ZKR8_9ENTE</name>
<dbReference type="PANTHER" id="PTHR30419:SF28">
    <property type="entry name" value="HTH-TYPE TRANSCRIPTIONAL REGULATOR BSDA"/>
    <property type="match status" value="1"/>
</dbReference>
<reference evidence="6 7" key="1">
    <citation type="submission" date="2017-05" db="EMBL/GenBank/DDBJ databases">
        <title>Vagococcus spp. assemblies.</title>
        <authorList>
            <person name="Gulvik C.A."/>
        </authorList>
    </citation>
    <scope>NUCLEOTIDE SEQUENCE [LARGE SCALE GENOMIC DNA]</scope>
    <source>
        <strain evidence="6 7">NCFB 2777</strain>
    </source>
</reference>
<dbReference type="SUPFAM" id="SSF53850">
    <property type="entry name" value="Periplasmic binding protein-like II"/>
    <property type="match status" value="1"/>
</dbReference>
<evidence type="ECO:0000256" key="4">
    <source>
        <dbReference type="ARBA" id="ARBA00023163"/>
    </source>
</evidence>
<keyword evidence="4" id="KW-0804">Transcription</keyword>
<dbReference type="PROSITE" id="PS50931">
    <property type="entry name" value="HTH_LYSR"/>
    <property type="match status" value="1"/>
</dbReference>
<comment type="caution">
    <text evidence="6">The sequence shown here is derived from an EMBL/GenBank/DDBJ whole genome shotgun (WGS) entry which is preliminary data.</text>
</comment>
<keyword evidence="2" id="KW-0805">Transcription regulation</keyword>
<dbReference type="InterPro" id="IPR000847">
    <property type="entry name" value="LysR_HTH_N"/>
</dbReference>
<evidence type="ECO:0000313" key="7">
    <source>
        <dbReference type="Proteomes" id="UP000287239"/>
    </source>
</evidence>
<comment type="similarity">
    <text evidence="1">Belongs to the LysR transcriptional regulatory family.</text>
</comment>
<evidence type="ECO:0000259" key="5">
    <source>
        <dbReference type="PROSITE" id="PS50931"/>
    </source>
</evidence>
<dbReference type="EMBL" id="NGJU01000015">
    <property type="protein sequence ID" value="RST94305.1"/>
    <property type="molecule type" value="Genomic_DNA"/>
</dbReference>
<evidence type="ECO:0000313" key="6">
    <source>
        <dbReference type="EMBL" id="RST94305.1"/>
    </source>
</evidence>
<sequence>MNWQHLMYFLKVAEYESFSQAAESLFITTSALSKAISNLESKLEVPLFKKVGRNIQLTKYGKIFLAYVTVAYKEISEGVAVIQNMADLKTGTVDISCIFSVGSYYIPGFLDYLSQQSPLLNFNLAQGHNKQVLDDVVAGKSDIGFCGEFRLEGPHASLNRQALYNEEVILIVPENHSLAAKEAVTFKEIKDQVFVSYSAGTGIIHDIESTISKKGYHNFSFKTSIQANEELSMINLVKAGLGIAFVIDVPAAHLPGIKIIRLIDLYIIRTIYLVWNQDNPLTTAAKLVKNAALNYTQTHLENSESHLYPTSPASLNRKVPSDLSRLTNLERIL</sequence>
<dbReference type="RefSeq" id="WP_126780718.1">
    <property type="nucleotide sequence ID" value="NZ_CAUQJP010000102.1"/>
</dbReference>
<dbReference type="Proteomes" id="UP000287239">
    <property type="component" value="Unassembled WGS sequence"/>
</dbReference>
<dbReference type="Gene3D" id="3.40.190.290">
    <property type="match status" value="1"/>
</dbReference>
<dbReference type="GO" id="GO:0003677">
    <property type="term" value="F:DNA binding"/>
    <property type="evidence" value="ECO:0007669"/>
    <property type="project" value="UniProtKB-KW"/>
</dbReference>
<dbReference type="Gene3D" id="1.10.10.10">
    <property type="entry name" value="Winged helix-like DNA-binding domain superfamily/Winged helix DNA-binding domain"/>
    <property type="match status" value="1"/>
</dbReference>
<dbReference type="Pfam" id="PF03466">
    <property type="entry name" value="LysR_substrate"/>
    <property type="match status" value="1"/>
</dbReference>
<dbReference type="Pfam" id="PF00126">
    <property type="entry name" value="HTH_1"/>
    <property type="match status" value="1"/>
</dbReference>
<proteinExistence type="inferred from homology"/>
<dbReference type="GeneID" id="98568714"/>
<dbReference type="PANTHER" id="PTHR30419">
    <property type="entry name" value="HTH-TYPE TRANSCRIPTIONAL REGULATOR YBHD"/>
    <property type="match status" value="1"/>
</dbReference>
<dbReference type="InterPro" id="IPR005119">
    <property type="entry name" value="LysR_subst-bd"/>
</dbReference>
<dbReference type="InterPro" id="IPR036388">
    <property type="entry name" value="WH-like_DNA-bd_sf"/>
</dbReference>
<dbReference type="FunFam" id="1.10.10.10:FF:000001">
    <property type="entry name" value="LysR family transcriptional regulator"/>
    <property type="match status" value="1"/>
</dbReference>
<gene>
    <name evidence="6" type="ORF">CBF35_10050</name>
</gene>